<evidence type="ECO:0000256" key="2">
    <source>
        <dbReference type="ARBA" id="ARBA00023125"/>
    </source>
</evidence>
<dbReference type="Pfam" id="PF02909">
    <property type="entry name" value="TetR_C_1"/>
    <property type="match status" value="1"/>
</dbReference>
<dbReference type="Proteomes" id="UP001059617">
    <property type="component" value="Chromosome"/>
</dbReference>
<dbReference type="PANTHER" id="PTHR30055:SF151">
    <property type="entry name" value="TRANSCRIPTIONAL REGULATORY PROTEIN"/>
    <property type="match status" value="1"/>
</dbReference>
<dbReference type="Pfam" id="PF00440">
    <property type="entry name" value="TetR_N"/>
    <property type="match status" value="1"/>
</dbReference>
<name>A0ABY5W7P9_9ACTN</name>
<dbReference type="InterPro" id="IPR036271">
    <property type="entry name" value="Tet_transcr_reg_TetR-rel_C_sf"/>
</dbReference>
<dbReference type="Gene3D" id="1.10.10.60">
    <property type="entry name" value="Homeodomain-like"/>
    <property type="match status" value="1"/>
</dbReference>
<dbReference type="RefSeq" id="WP_259863335.1">
    <property type="nucleotide sequence ID" value="NZ_BAAAST010000006.1"/>
</dbReference>
<reference evidence="6" key="2">
    <citation type="submission" date="2022-09" db="EMBL/GenBank/DDBJ databases">
        <title>Biosynthetic gene clusters of Dactylosporangioum fulvum.</title>
        <authorList>
            <person name="Caradec T."/>
        </authorList>
    </citation>
    <scope>NUCLEOTIDE SEQUENCE</scope>
    <source>
        <strain evidence="6">NRRL B-16292</strain>
    </source>
</reference>
<keyword evidence="2" id="KW-0238">DNA-binding</keyword>
<dbReference type="EMBL" id="CP073720">
    <property type="protein sequence ID" value="UWP85249.1"/>
    <property type="molecule type" value="Genomic_DNA"/>
</dbReference>
<gene>
    <name evidence="6" type="ORF">Dfulv_13860</name>
</gene>
<dbReference type="SUPFAM" id="SSF46689">
    <property type="entry name" value="Homeodomain-like"/>
    <property type="match status" value="1"/>
</dbReference>
<feature type="domain" description="Tetracycline repressor TetR C-terminal" evidence="5">
    <location>
        <begin position="91"/>
        <end position="242"/>
    </location>
</feature>
<evidence type="ECO:0000256" key="3">
    <source>
        <dbReference type="ARBA" id="ARBA00023163"/>
    </source>
</evidence>
<protein>
    <submittedName>
        <fullName evidence="6">TetR/AcrR family transcriptional regulator</fullName>
    </submittedName>
</protein>
<keyword evidence="1" id="KW-0805">Transcription regulation</keyword>
<feature type="domain" description="HTH tetR-type" evidence="4">
    <location>
        <begin position="33"/>
        <end position="79"/>
    </location>
</feature>
<keyword evidence="3" id="KW-0804">Transcription</keyword>
<reference evidence="6" key="1">
    <citation type="submission" date="2021-04" db="EMBL/GenBank/DDBJ databases">
        <authorList>
            <person name="Hartkoorn R.C."/>
            <person name="Beaudoing E."/>
            <person name="Hot D."/>
        </authorList>
    </citation>
    <scope>NUCLEOTIDE SEQUENCE</scope>
    <source>
        <strain evidence="6">NRRL B-16292</strain>
    </source>
</reference>
<dbReference type="PANTHER" id="PTHR30055">
    <property type="entry name" value="HTH-TYPE TRANSCRIPTIONAL REGULATOR RUTR"/>
    <property type="match status" value="1"/>
</dbReference>
<dbReference type="InterPro" id="IPR001647">
    <property type="entry name" value="HTH_TetR"/>
</dbReference>
<keyword evidence="7" id="KW-1185">Reference proteome</keyword>
<organism evidence="6 7">
    <name type="scientific">Dactylosporangium fulvum</name>
    <dbReference type="NCBI Taxonomy" id="53359"/>
    <lineage>
        <taxon>Bacteria</taxon>
        <taxon>Bacillati</taxon>
        <taxon>Actinomycetota</taxon>
        <taxon>Actinomycetes</taxon>
        <taxon>Micromonosporales</taxon>
        <taxon>Micromonosporaceae</taxon>
        <taxon>Dactylosporangium</taxon>
    </lineage>
</organism>
<dbReference type="Gene3D" id="1.10.357.10">
    <property type="entry name" value="Tetracycline Repressor, domain 2"/>
    <property type="match status" value="1"/>
</dbReference>
<proteinExistence type="predicted"/>
<evidence type="ECO:0000313" key="7">
    <source>
        <dbReference type="Proteomes" id="UP001059617"/>
    </source>
</evidence>
<evidence type="ECO:0000256" key="1">
    <source>
        <dbReference type="ARBA" id="ARBA00023015"/>
    </source>
</evidence>
<sequence length="247" mass="25877">MAERALPPVVARMWGRETASRHGPRPSLDVAGIVAAAIAIADRDGLEGVKMSSVAAEVGVATMSLYRYVGSKDELLVAMADAAAPEPPALDGRPWRAYLATWTRANRDFLLDRPWLLALTSRTPPAGPRALRWLDRALAALAGTGLGHGERINIATSLTSYAASQATLVHGMTSAAEAAAGDGSIAGLADYGDILGQVLDPAEYPELTAAVRAGGFGAAEEWTDDADFNFGLDLLLDGVEALIARRT</sequence>
<dbReference type="InterPro" id="IPR004111">
    <property type="entry name" value="Repressor_TetR_C"/>
</dbReference>
<dbReference type="InterPro" id="IPR050109">
    <property type="entry name" value="HTH-type_TetR-like_transc_reg"/>
</dbReference>
<dbReference type="SUPFAM" id="SSF48498">
    <property type="entry name" value="Tetracyclin repressor-like, C-terminal domain"/>
    <property type="match status" value="1"/>
</dbReference>
<evidence type="ECO:0000313" key="6">
    <source>
        <dbReference type="EMBL" id="UWP85249.1"/>
    </source>
</evidence>
<dbReference type="InterPro" id="IPR009057">
    <property type="entry name" value="Homeodomain-like_sf"/>
</dbReference>
<evidence type="ECO:0000259" key="4">
    <source>
        <dbReference type="Pfam" id="PF00440"/>
    </source>
</evidence>
<accession>A0ABY5W7P9</accession>
<evidence type="ECO:0000259" key="5">
    <source>
        <dbReference type="Pfam" id="PF02909"/>
    </source>
</evidence>